<feature type="non-terminal residue" evidence="1">
    <location>
        <position position="1"/>
    </location>
</feature>
<dbReference type="PANTHER" id="PTHR14139">
    <property type="entry name" value="CALSYNTENIN"/>
    <property type="match status" value="1"/>
</dbReference>
<organism evidence="1 2">
    <name type="scientific">Allacma fusca</name>
    <dbReference type="NCBI Taxonomy" id="39272"/>
    <lineage>
        <taxon>Eukaryota</taxon>
        <taxon>Metazoa</taxon>
        <taxon>Ecdysozoa</taxon>
        <taxon>Arthropoda</taxon>
        <taxon>Hexapoda</taxon>
        <taxon>Collembola</taxon>
        <taxon>Symphypleona</taxon>
        <taxon>Sminthuridae</taxon>
        <taxon>Allacma</taxon>
    </lineage>
</organism>
<dbReference type="GO" id="GO:0050806">
    <property type="term" value="P:positive regulation of synaptic transmission"/>
    <property type="evidence" value="ECO:0007669"/>
    <property type="project" value="TreeGrafter"/>
</dbReference>
<protein>
    <submittedName>
        <fullName evidence="1">Uncharacterized protein</fullName>
    </submittedName>
</protein>
<sequence length="76" mass="8373">EPVSVIERKLDACTVTVYPPLNPDHESLTVPENMLTQLGIVAKITNDGVLLTGADMIYNYEQLTISMGLNSYTVNF</sequence>
<dbReference type="GO" id="GO:0045211">
    <property type="term" value="C:postsynaptic membrane"/>
    <property type="evidence" value="ECO:0007669"/>
    <property type="project" value="TreeGrafter"/>
</dbReference>
<dbReference type="GO" id="GO:0009986">
    <property type="term" value="C:cell surface"/>
    <property type="evidence" value="ECO:0007669"/>
    <property type="project" value="TreeGrafter"/>
</dbReference>
<name>A0A8J2P1M8_9HEXA</name>
<accession>A0A8J2P1M8</accession>
<dbReference type="GO" id="GO:0007155">
    <property type="term" value="P:cell adhesion"/>
    <property type="evidence" value="ECO:0007669"/>
    <property type="project" value="UniProtKB-KW"/>
</dbReference>
<evidence type="ECO:0000313" key="1">
    <source>
        <dbReference type="EMBL" id="CAG7728600.1"/>
    </source>
</evidence>
<dbReference type="Proteomes" id="UP000708208">
    <property type="component" value="Unassembled WGS sequence"/>
</dbReference>
<comment type="caution">
    <text evidence="1">The sequence shown here is derived from an EMBL/GenBank/DDBJ whole genome shotgun (WGS) entry which is preliminary data.</text>
</comment>
<gene>
    <name evidence="1" type="ORF">AFUS01_LOCUS17366</name>
</gene>
<dbReference type="EMBL" id="CAJVCH010165441">
    <property type="protein sequence ID" value="CAG7728600.1"/>
    <property type="molecule type" value="Genomic_DNA"/>
</dbReference>
<dbReference type="GO" id="GO:0051965">
    <property type="term" value="P:positive regulation of synapse assembly"/>
    <property type="evidence" value="ECO:0007669"/>
    <property type="project" value="TreeGrafter"/>
</dbReference>
<keyword evidence="2" id="KW-1185">Reference proteome</keyword>
<proteinExistence type="predicted"/>
<dbReference type="PANTHER" id="PTHR14139:SF2">
    <property type="entry name" value="CALSYNTENIN-1"/>
    <property type="match status" value="1"/>
</dbReference>
<dbReference type="OrthoDB" id="10012272at2759"/>
<evidence type="ECO:0000313" key="2">
    <source>
        <dbReference type="Proteomes" id="UP000708208"/>
    </source>
</evidence>
<dbReference type="AlphaFoldDB" id="A0A8J2P1M8"/>
<reference evidence="1" key="1">
    <citation type="submission" date="2021-06" db="EMBL/GenBank/DDBJ databases">
        <authorList>
            <person name="Hodson N. C."/>
            <person name="Mongue J. A."/>
            <person name="Jaron S. K."/>
        </authorList>
    </citation>
    <scope>NUCLEOTIDE SEQUENCE</scope>
</reference>